<dbReference type="InterPro" id="IPR011051">
    <property type="entry name" value="RmlC_Cupin_sf"/>
</dbReference>
<proteinExistence type="predicted"/>
<dbReference type="CDD" id="cd20301">
    <property type="entry name" value="cupin_ChrR"/>
    <property type="match status" value="1"/>
</dbReference>
<reference evidence="2 3" key="1">
    <citation type="submission" date="2022-01" db="EMBL/GenBank/DDBJ databases">
        <title>Whole genome-based taxonomy of the Shewanellaceae.</title>
        <authorList>
            <person name="Martin-Rodriguez A.J."/>
        </authorList>
    </citation>
    <scope>NUCLEOTIDE SEQUENCE [LARGE SCALE GENOMIC DNA]</scope>
    <source>
        <strain evidence="2 3">DSM 24955</strain>
    </source>
</reference>
<dbReference type="EMBL" id="JAKIKU010000005">
    <property type="protein sequence ID" value="MCL1045852.1"/>
    <property type="molecule type" value="Genomic_DNA"/>
</dbReference>
<dbReference type="Pfam" id="PF12973">
    <property type="entry name" value="Cupin_7"/>
    <property type="match status" value="1"/>
</dbReference>
<sequence length="236" mass="25561">MIKYHPNQDLLTLHAKGELPLSLSIAVSAHCELCAECTEKVTALTLAASDENFAMSQVSTDNTQMNAALDADLEALLADMMSDDSVLDNAPAATIGASENISASANISTNVKGQDYTLPRAFRQQVVNHWQGIGKVSRLRLDTGENQARASLLHIAENGEIPQHSHKGEELTLLLAGEFSDEYNTYTAGDFILLNGEHEHSPKTVEGCLCYTVVDAPLYFTKGISKLLNPIGELIY</sequence>
<dbReference type="InterPro" id="IPR014710">
    <property type="entry name" value="RmlC-like_jellyroll"/>
</dbReference>
<evidence type="ECO:0000313" key="2">
    <source>
        <dbReference type="EMBL" id="MCL1045852.1"/>
    </source>
</evidence>
<accession>A0ABT0KPS3</accession>
<feature type="domain" description="ChrR-like cupin" evidence="1">
    <location>
        <begin position="136"/>
        <end position="212"/>
    </location>
</feature>
<dbReference type="Gene3D" id="2.60.120.10">
    <property type="entry name" value="Jelly Rolls"/>
    <property type="match status" value="1"/>
</dbReference>
<keyword evidence="3" id="KW-1185">Reference proteome</keyword>
<comment type="caution">
    <text evidence="2">The sequence shown here is derived from an EMBL/GenBank/DDBJ whole genome shotgun (WGS) entry which is preliminary data.</text>
</comment>
<gene>
    <name evidence="2" type="ORF">L2737_11000</name>
</gene>
<dbReference type="Gene3D" id="1.10.10.1320">
    <property type="entry name" value="Anti-sigma factor, zinc-finger domain"/>
    <property type="match status" value="1"/>
</dbReference>
<name>A0ABT0KPS3_9GAMM</name>
<organism evidence="2 3">
    <name type="scientific">Shewanella electrodiphila</name>
    <dbReference type="NCBI Taxonomy" id="934143"/>
    <lineage>
        <taxon>Bacteria</taxon>
        <taxon>Pseudomonadati</taxon>
        <taxon>Pseudomonadota</taxon>
        <taxon>Gammaproteobacteria</taxon>
        <taxon>Alteromonadales</taxon>
        <taxon>Shewanellaceae</taxon>
        <taxon>Shewanella</taxon>
    </lineage>
</organism>
<dbReference type="InterPro" id="IPR041916">
    <property type="entry name" value="Anti_sigma_zinc_sf"/>
</dbReference>
<protein>
    <submittedName>
        <fullName evidence="2">ChrR family anti-sigma-E factor</fullName>
    </submittedName>
</protein>
<dbReference type="NCBIfam" id="TIGR02451">
    <property type="entry name" value="anti_sig_ChrR"/>
    <property type="match status" value="1"/>
</dbReference>
<dbReference type="Proteomes" id="UP001202134">
    <property type="component" value="Unassembled WGS sequence"/>
</dbReference>
<dbReference type="InterPro" id="IPR025979">
    <property type="entry name" value="ChrR-like_cupin_dom"/>
</dbReference>
<dbReference type="SUPFAM" id="SSF51182">
    <property type="entry name" value="RmlC-like cupins"/>
    <property type="match status" value="1"/>
</dbReference>
<dbReference type="InterPro" id="IPR012807">
    <property type="entry name" value="Anti-sigma_ChrR"/>
</dbReference>
<dbReference type="RefSeq" id="WP_102527948.1">
    <property type="nucleotide sequence ID" value="NZ_JAKIKU010000005.1"/>
</dbReference>
<evidence type="ECO:0000259" key="1">
    <source>
        <dbReference type="Pfam" id="PF12973"/>
    </source>
</evidence>
<evidence type="ECO:0000313" key="3">
    <source>
        <dbReference type="Proteomes" id="UP001202134"/>
    </source>
</evidence>